<dbReference type="PANTHER" id="PTHR10954">
    <property type="entry name" value="RIBONUCLEASE H2 SUBUNIT A"/>
    <property type="match status" value="1"/>
</dbReference>
<evidence type="ECO:0000313" key="20">
    <source>
        <dbReference type="Proteomes" id="UP000469011"/>
    </source>
</evidence>
<evidence type="ECO:0000256" key="2">
    <source>
        <dbReference type="ARBA" id="ARBA00001946"/>
    </source>
</evidence>
<dbReference type="GO" id="GO:0005737">
    <property type="term" value="C:cytoplasm"/>
    <property type="evidence" value="ECO:0007669"/>
    <property type="project" value="UniProtKB-SubCell"/>
</dbReference>
<gene>
    <name evidence="14" type="primary">rnhB</name>
    <name evidence="19" type="ORF">GTK09_00210</name>
</gene>
<dbReference type="CDD" id="cd07182">
    <property type="entry name" value="RNase_HII_bacteria_HII_like"/>
    <property type="match status" value="1"/>
</dbReference>
<dbReference type="AlphaFoldDB" id="A0A6N9T1C1"/>
<dbReference type="InterPro" id="IPR024567">
    <property type="entry name" value="RNase_HII/HIII_dom"/>
</dbReference>
<evidence type="ECO:0000256" key="14">
    <source>
        <dbReference type="HAMAP-Rule" id="MF_00052"/>
    </source>
</evidence>
<protein>
    <recommendedName>
        <fullName evidence="7 14">Ribonuclease HII</fullName>
        <shortName evidence="14">RNase HII</shortName>
        <ecNumber evidence="6 14">3.1.26.4</ecNumber>
    </recommendedName>
</protein>
<keyword evidence="11 14" id="KW-0255">Endonuclease</keyword>
<dbReference type="GO" id="GO:0003723">
    <property type="term" value="F:RNA binding"/>
    <property type="evidence" value="ECO:0007669"/>
    <property type="project" value="UniProtKB-UniRule"/>
</dbReference>
<evidence type="ECO:0000256" key="12">
    <source>
        <dbReference type="ARBA" id="ARBA00022801"/>
    </source>
</evidence>
<feature type="binding site" evidence="14 15">
    <location>
        <position position="87"/>
    </location>
    <ligand>
        <name>a divalent metal cation</name>
        <dbReference type="ChEBI" id="CHEBI:60240"/>
    </ligand>
</feature>
<dbReference type="GO" id="GO:0004523">
    <property type="term" value="F:RNA-DNA hybrid ribonuclease activity"/>
    <property type="evidence" value="ECO:0007669"/>
    <property type="project" value="UniProtKB-UniRule"/>
</dbReference>
<keyword evidence="12 14" id="KW-0378">Hydrolase</keyword>
<dbReference type="GO" id="GO:0043137">
    <property type="term" value="P:DNA replication, removal of RNA primer"/>
    <property type="evidence" value="ECO:0007669"/>
    <property type="project" value="TreeGrafter"/>
</dbReference>
<dbReference type="PANTHER" id="PTHR10954:SF18">
    <property type="entry name" value="RIBONUCLEASE HII"/>
    <property type="match status" value="1"/>
</dbReference>
<dbReference type="GO" id="GO:0032299">
    <property type="term" value="C:ribonuclease H2 complex"/>
    <property type="evidence" value="ECO:0007669"/>
    <property type="project" value="TreeGrafter"/>
</dbReference>
<keyword evidence="13 14" id="KW-0464">Manganese</keyword>
<organism evidence="19 20">
    <name type="scientific">Jiella pacifica</name>
    <dbReference type="NCBI Taxonomy" id="2696469"/>
    <lineage>
        <taxon>Bacteria</taxon>
        <taxon>Pseudomonadati</taxon>
        <taxon>Pseudomonadota</taxon>
        <taxon>Alphaproteobacteria</taxon>
        <taxon>Hyphomicrobiales</taxon>
        <taxon>Aurantimonadaceae</taxon>
        <taxon>Jiella</taxon>
    </lineage>
</organism>
<comment type="catalytic activity">
    <reaction evidence="1 14 15 16">
        <text>Endonucleolytic cleavage to 5'-phosphomonoester.</text>
        <dbReference type="EC" id="3.1.26.4"/>
    </reaction>
</comment>
<dbReference type="HAMAP" id="MF_00052_B">
    <property type="entry name" value="RNase_HII_B"/>
    <property type="match status" value="1"/>
</dbReference>
<dbReference type="EC" id="3.1.26.4" evidence="6 14"/>
<keyword evidence="8 14" id="KW-0963">Cytoplasm</keyword>
<comment type="similarity">
    <text evidence="5 14 16">Belongs to the RNase HII family.</text>
</comment>
<dbReference type="Proteomes" id="UP000469011">
    <property type="component" value="Unassembled WGS sequence"/>
</dbReference>
<accession>A0A6N9T1C1</accession>
<sequence length="267" mass="27478">MTAHSSDSPALTDDGDASQTTGRPRVPKRAAAKPAAAKSGAASSKTAKAPAKPKAGGTRAPARSGPDFSRERQLISLGMRFVAGVDEAGRGPLAGPVTAAAVILDPDDIPDGLDDSKALTAERREELFVEIVAKATVASACASAGEIDRFNIRGATLIAMRRAIAALGIAPQYVLVDGRDVPPGCACQASAVIGGDAASLSIAAASIVAKVMRDRMMRRACLAFPGYGFSRHMGYGTAAHLAAIEAHGPSPLHRMTFSPLKDRLLLL</sequence>
<dbReference type="InterPro" id="IPR001352">
    <property type="entry name" value="RNase_HII/HIII"/>
</dbReference>
<feature type="binding site" evidence="14 15">
    <location>
        <position position="177"/>
    </location>
    <ligand>
        <name>a divalent metal cation</name>
        <dbReference type="ChEBI" id="CHEBI:60240"/>
    </ligand>
</feature>
<dbReference type="InterPro" id="IPR012337">
    <property type="entry name" value="RNaseH-like_sf"/>
</dbReference>
<dbReference type="GO" id="GO:0006298">
    <property type="term" value="P:mismatch repair"/>
    <property type="evidence" value="ECO:0007669"/>
    <property type="project" value="TreeGrafter"/>
</dbReference>
<evidence type="ECO:0000256" key="11">
    <source>
        <dbReference type="ARBA" id="ARBA00022759"/>
    </source>
</evidence>
<comment type="cofactor">
    <cofactor evidence="14 15">
        <name>Mn(2+)</name>
        <dbReference type="ChEBI" id="CHEBI:29035"/>
    </cofactor>
    <cofactor evidence="14 15">
        <name>Mg(2+)</name>
        <dbReference type="ChEBI" id="CHEBI:18420"/>
    </cofactor>
    <text evidence="14 15">Manganese or magnesium. Binds 1 divalent metal ion per monomer in the absence of substrate. May bind a second metal ion after substrate binding.</text>
</comment>
<evidence type="ECO:0000256" key="15">
    <source>
        <dbReference type="PROSITE-ProRule" id="PRU01319"/>
    </source>
</evidence>
<feature type="compositionally biased region" description="Low complexity" evidence="17">
    <location>
        <begin position="32"/>
        <end position="62"/>
    </location>
</feature>
<dbReference type="NCBIfam" id="NF000595">
    <property type="entry name" value="PRK00015.1-3"/>
    <property type="match status" value="1"/>
</dbReference>
<dbReference type="Gene3D" id="3.30.420.10">
    <property type="entry name" value="Ribonuclease H-like superfamily/Ribonuclease H"/>
    <property type="match status" value="1"/>
</dbReference>
<dbReference type="PROSITE" id="PS51975">
    <property type="entry name" value="RNASE_H_2"/>
    <property type="match status" value="1"/>
</dbReference>
<evidence type="ECO:0000256" key="16">
    <source>
        <dbReference type="RuleBase" id="RU003515"/>
    </source>
</evidence>
<evidence type="ECO:0000256" key="4">
    <source>
        <dbReference type="ARBA" id="ARBA00004496"/>
    </source>
</evidence>
<proteinExistence type="inferred from homology"/>
<evidence type="ECO:0000256" key="9">
    <source>
        <dbReference type="ARBA" id="ARBA00022722"/>
    </source>
</evidence>
<keyword evidence="9 14" id="KW-0540">Nuclease</keyword>
<evidence type="ECO:0000259" key="18">
    <source>
        <dbReference type="PROSITE" id="PS51975"/>
    </source>
</evidence>
<evidence type="ECO:0000256" key="5">
    <source>
        <dbReference type="ARBA" id="ARBA00007383"/>
    </source>
</evidence>
<feature type="region of interest" description="Disordered" evidence="17">
    <location>
        <begin position="1"/>
        <end position="68"/>
    </location>
</feature>
<comment type="subcellular location">
    <subcellularLocation>
        <location evidence="4 14">Cytoplasm</location>
    </subcellularLocation>
</comment>
<evidence type="ECO:0000256" key="3">
    <source>
        <dbReference type="ARBA" id="ARBA00004065"/>
    </source>
</evidence>
<evidence type="ECO:0000313" key="19">
    <source>
        <dbReference type="EMBL" id="NDW02838.1"/>
    </source>
</evidence>
<dbReference type="InterPro" id="IPR022898">
    <property type="entry name" value="RNase_HII"/>
</dbReference>
<evidence type="ECO:0000256" key="10">
    <source>
        <dbReference type="ARBA" id="ARBA00022723"/>
    </source>
</evidence>
<dbReference type="SUPFAM" id="SSF53098">
    <property type="entry name" value="Ribonuclease H-like"/>
    <property type="match status" value="1"/>
</dbReference>
<evidence type="ECO:0000256" key="13">
    <source>
        <dbReference type="ARBA" id="ARBA00023211"/>
    </source>
</evidence>
<dbReference type="InterPro" id="IPR036397">
    <property type="entry name" value="RNaseH_sf"/>
</dbReference>
<name>A0A6N9T1C1_9HYPH</name>
<evidence type="ECO:0000256" key="7">
    <source>
        <dbReference type="ARBA" id="ARBA00019179"/>
    </source>
</evidence>
<evidence type="ECO:0000256" key="6">
    <source>
        <dbReference type="ARBA" id="ARBA00012180"/>
    </source>
</evidence>
<keyword evidence="10 14" id="KW-0479">Metal-binding</keyword>
<comment type="cofactor">
    <cofactor evidence="2">
        <name>Mg(2+)</name>
        <dbReference type="ChEBI" id="CHEBI:18420"/>
    </cofactor>
</comment>
<comment type="caution">
    <text evidence="19">The sequence shown here is derived from an EMBL/GenBank/DDBJ whole genome shotgun (WGS) entry which is preliminary data.</text>
</comment>
<dbReference type="Pfam" id="PF01351">
    <property type="entry name" value="RNase_HII"/>
    <property type="match status" value="1"/>
</dbReference>
<dbReference type="GO" id="GO:0030145">
    <property type="term" value="F:manganese ion binding"/>
    <property type="evidence" value="ECO:0007669"/>
    <property type="project" value="UniProtKB-UniRule"/>
</dbReference>
<evidence type="ECO:0000256" key="1">
    <source>
        <dbReference type="ARBA" id="ARBA00000077"/>
    </source>
</evidence>
<feature type="domain" description="RNase H type-2" evidence="18">
    <location>
        <begin position="80"/>
        <end position="267"/>
    </location>
</feature>
<keyword evidence="20" id="KW-1185">Reference proteome</keyword>
<evidence type="ECO:0000256" key="17">
    <source>
        <dbReference type="SAM" id="MobiDB-lite"/>
    </source>
</evidence>
<comment type="function">
    <text evidence="3 14 16">Endonuclease that specifically degrades the RNA of RNA-DNA hybrids.</text>
</comment>
<evidence type="ECO:0000256" key="8">
    <source>
        <dbReference type="ARBA" id="ARBA00022490"/>
    </source>
</evidence>
<reference evidence="19 20" key="1">
    <citation type="submission" date="2020-01" db="EMBL/GenBank/DDBJ databases">
        <title>Jiella pacifica sp. nov.</title>
        <authorList>
            <person name="Xue Z."/>
            <person name="Zhu S."/>
            <person name="Chen J."/>
            <person name="Yang J."/>
        </authorList>
    </citation>
    <scope>NUCLEOTIDE SEQUENCE [LARGE SCALE GENOMIC DNA]</scope>
    <source>
        <strain evidence="19 20">40Bstr34</strain>
    </source>
</reference>
<dbReference type="EMBL" id="JAAAMG010000001">
    <property type="protein sequence ID" value="NDW02838.1"/>
    <property type="molecule type" value="Genomic_DNA"/>
</dbReference>
<feature type="binding site" evidence="14 15">
    <location>
        <position position="86"/>
    </location>
    <ligand>
        <name>a divalent metal cation</name>
        <dbReference type="ChEBI" id="CHEBI:60240"/>
    </ligand>
</feature>